<dbReference type="AlphaFoldDB" id="A0A4Y6VBK0"/>
<gene>
    <name evidence="2" type="ORF">D5366_11560</name>
</gene>
<proteinExistence type="predicted"/>
<dbReference type="RefSeq" id="WP_141493992.1">
    <property type="nucleotide sequence ID" value="NZ_CP032486.1"/>
</dbReference>
<accession>A0A4Y6VBK0</accession>
<feature type="region of interest" description="Disordered" evidence="1">
    <location>
        <begin position="163"/>
        <end position="183"/>
    </location>
</feature>
<protein>
    <submittedName>
        <fullName evidence="2">Uncharacterized protein</fullName>
    </submittedName>
</protein>
<keyword evidence="3" id="KW-1185">Reference proteome</keyword>
<evidence type="ECO:0000313" key="3">
    <source>
        <dbReference type="Proteomes" id="UP000317214"/>
    </source>
</evidence>
<dbReference type="EMBL" id="CP032486">
    <property type="protein sequence ID" value="QDH26050.1"/>
    <property type="molecule type" value="Genomic_DNA"/>
</dbReference>
<evidence type="ECO:0000256" key="1">
    <source>
        <dbReference type="SAM" id="MobiDB-lite"/>
    </source>
</evidence>
<keyword evidence="2" id="KW-0614">Plasmid</keyword>
<reference evidence="2 3" key="1">
    <citation type="submission" date="2018-09" db="EMBL/GenBank/DDBJ databases">
        <title>The complete genome sequence of Neokomagataea tanensis NBRC 106556(T).</title>
        <authorList>
            <person name="Chua K.-O."/>
            <person name="See-Too W.-S."/>
            <person name="Hong K.-W."/>
            <person name="Yin W.-F."/>
            <person name="Chan K.-G."/>
        </authorList>
    </citation>
    <scope>NUCLEOTIDE SEQUENCE [LARGE SCALE GENOMIC DNA]</scope>
    <source>
        <strain evidence="3">AH13 \ NBRC 106556</strain>
        <plasmid evidence="2 3">unnamed1</plasmid>
    </source>
</reference>
<dbReference type="OrthoDB" id="7289869at2"/>
<sequence length="241" mass="27896">MIKIFLIIFMIILNTINIGISFSKEKDIPINNFCNYKRLPIYLKEIIAKIPRRYNSNTKFSDIDFNDYLMSLSGREFNNFEDCEFSLLKTKYFNKLSKNTKDDIISTYKTAESNTVPNGNQEISNLVFFTTCQPRACTGTFVGHIFSREGELIGILIMTPSSLSNEPSKDQKKNTIPSDPVEGWSSLIKNPNNEFIWDVEGWISLNKNFNKKSNWDFIKEYVSKIQKDSSFNMINLHNISD</sequence>
<geneLocation type="plasmid" evidence="2">
    <name>unnamed1</name>
</geneLocation>
<organism evidence="2 3">
    <name type="scientific">Neokomagataea tanensis</name>
    <dbReference type="NCBI Taxonomy" id="661191"/>
    <lineage>
        <taxon>Bacteria</taxon>
        <taxon>Pseudomonadati</taxon>
        <taxon>Pseudomonadota</taxon>
        <taxon>Alphaproteobacteria</taxon>
        <taxon>Acetobacterales</taxon>
        <taxon>Acetobacteraceae</taxon>
        <taxon>Neokomagataea</taxon>
    </lineage>
</organism>
<name>A0A4Y6VBK0_9PROT</name>
<evidence type="ECO:0000313" key="2">
    <source>
        <dbReference type="EMBL" id="QDH26050.1"/>
    </source>
</evidence>
<dbReference type="Proteomes" id="UP000317214">
    <property type="component" value="Plasmid unnamed1"/>
</dbReference>
<dbReference type="KEGG" id="ntn:D5366_11560"/>